<keyword evidence="1" id="KW-0472">Membrane</keyword>
<keyword evidence="1" id="KW-0812">Transmembrane</keyword>
<evidence type="ECO:0000256" key="1">
    <source>
        <dbReference type="SAM" id="Phobius"/>
    </source>
</evidence>
<reference evidence="2 3" key="1">
    <citation type="submission" date="2019-02" db="EMBL/GenBank/DDBJ databases">
        <title>Sequencing the genomes of 1000 actinobacteria strains.</title>
        <authorList>
            <person name="Klenk H.-P."/>
        </authorList>
    </citation>
    <scope>NUCLEOTIDE SEQUENCE [LARGE SCALE GENOMIC DNA]</scope>
    <source>
        <strain evidence="2 3">DSM 45779</strain>
    </source>
</reference>
<accession>A0A4Q7UZJ7</accession>
<evidence type="ECO:0000313" key="2">
    <source>
        <dbReference type="EMBL" id="RZT87416.1"/>
    </source>
</evidence>
<dbReference type="EMBL" id="SHKL01000001">
    <property type="protein sequence ID" value="RZT87416.1"/>
    <property type="molecule type" value="Genomic_DNA"/>
</dbReference>
<protein>
    <submittedName>
        <fullName evidence="2">Uncharacterized protein</fullName>
    </submittedName>
</protein>
<organism evidence="2 3">
    <name type="scientific">Pseudonocardia sediminis</name>
    <dbReference type="NCBI Taxonomy" id="1397368"/>
    <lineage>
        <taxon>Bacteria</taxon>
        <taxon>Bacillati</taxon>
        <taxon>Actinomycetota</taxon>
        <taxon>Actinomycetes</taxon>
        <taxon>Pseudonocardiales</taxon>
        <taxon>Pseudonocardiaceae</taxon>
        <taxon>Pseudonocardia</taxon>
    </lineage>
</organism>
<keyword evidence="3" id="KW-1185">Reference proteome</keyword>
<evidence type="ECO:0000313" key="3">
    <source>
        <dbReference type="Proteomes" id="UP000291591"/>
    </source>
</evidence>
<dbReference type="RefSeq" id="WP_130291573.1">
    <property type="nucleotide sequence ID" value="NZ_SHKL01000001.1"/>
</dbReference>
<keyword evidence="1" id="KW-1133">Transmembrane helix</keyword>
<dbReference type="Proteomes" id="UP000291591">
    <property type="component" value="Unassembled WGS sequence"/>
</dbReference>
<proteinExistence type="predicted"/>
<comment type="caution">
    <text evidence="2">The sequence shown here is derived from an EMBL/GenBank/DDBJ whole genome shotgun (WGS) entry which is preliminary data.</text>
</comment>
<name>A0A4Q7UZJ7_PSEST</name>
<dbReference type="AlphaFoldDB" id="A0A4Q7UZJ7"/>
<feature type="transmembrane region" description="Helical" evidence="1">
    <location>
        <begin position="15"/>
        <end position="37"/>
    </location>
</feature>
<gene>
    <name evidence="2" type="ORF">EV383_4339</name>
</gene>
<sequence>MTGYIWPTWADLLPLAWMAAAALVFVVVYAVVAEIVCNVQFRRYRRERAEPLMRMLDALVEQAREQEAS</sequence>